<dbReference type="EMBL" id="QPJL01000008">
    <property type="protein sequence ID" value="RCW84194.1"/>
    <property type="molecule type" value="Genomic_DNA"/>
</dbReference>
<evidence type="ECO:0000313" key="2">
    <source>
        <dbReference type="Proteomes" id="UP000253345"/>
    </source>
</evidence>
<evidence type="ECO:0000313" key="1">
    <source>
        <dbReference type="EMBL" id="RCW84194.1"/>
    </source>
</evidence>
<gene>
    <name evidence="1" type="ORF">DFP89_108141</name>
</gene>
<comment type="caution">
    <text evidence="1">The sequence shown here is derived from an EMBL/GenBank/DDBJ whole genome shotgun (WGS) entry which is preliminary data.</text>
</comment>
<dbReference type="AlphaFoldDB" id="A0A368Z169"/>
<accession>A0A368Z169</accession>
<keyword evidence="2" id="KW-1185">Reference proteome</keyword>
<sequence>MTSEDYANIVLFAAARRKQGAFDKFRSFFRLLRPDPGTAYEITDWKSGEMVHEESSLESAVGYLDANPELCFDFYLSDPDENIFTFSYRPVGHHVMSIPYGLLSVVEIKAFIKEFDILYAWGTGEDSPPPDDIEEIYEASGCVNSPFVRYRDGKLLLGRELIR</sequence>
<reference evidence="1 2" key="1">
    <citation type="submission" date="2018-07" db="EMBL/GenBank/DDBJ databases">
        <title>Genomic Encyclopedia of Type Strains, Phase III (KMG-III): the genomes of soil and plant-associated and newly described type strains.</title>
        <authorList>
            <person name="Whitman W."/>
        </authorList>
    </citation>
    <scope>NUCLEOTIDE SEQUENCE [LARGE SCALE GENOMIC DNA]</scope>
    <source>
        <strain evidence="1 2">CECT 8525</strain>
    </source>
</reference>
<protein>
    <submittedName>
        <fullName evidence="1">Uncharacterized protein</fullName>
    </submittedName>
</protein>
<dbReference type="Proteomes" id="UP000253345">
    <property type="component" value="Unassembled WGS sequence"/>
</dbReference>
<dbReference type="RefSeq" id="WP_114349169.1">
    <property type="nucleotide sequence ID" value="NZ_QPJL01000008.1"/>
</dbReference>
<proteinExistence type="predicted"/>
<name>A0A368Z169_9RHOB</name>
<organism evidence="1 2">
    <name type="scientific">Paracoccus lutimaris</name>
    <dbReference type="NCBI Taxonomy" id="1490030"/>
    <lineage>
        <taxon>Bacteria</taxon>
        <taxon>Pseudomonadati</taxon>
        <taxon>Pseudomonadota</taxon>
        <taxon>Alphaproteobacteria</taxon>
        <taxon>Rhodobacterales</taxon>
        <taxon>Paracoccaceae</taxon>
        <taxon>Paracoccus</taxon>
    </lineage>
</organism>